<name>A0A5B7FUJ7_PORTR</name>
<dbReference type="EMBL" id="VSRR010009366">
    <property type="protein sequence ID" value="MPC50232.1"/>
    <property type="molecule type" value="Genomic_DNA"/>
</dbReference>
<accession>A0A5B7FUJ7</accession>
<keyword evidence="2" id="KW-1185">Reference proteome</keyword>
<dbReference type="AlphaFoldDB" id="A0A5B7FUJ7"/>
<organism evidence="1 2">
    <name type="scientific">Portunus trituberculatus</name>
    <name type="common">Swimming crab</name>
    <name type="synonym">Neptunus trituberculatus</name>
    <dbReference type="NCBI Taxonomy" id="210409"/>
    <lineage>
        <taxon>Eukaryota</taxon>
        <taxon>Metazoa</taxon>
        <taxon>Ecdysozoa</taxon>
        <taxon>Arthropoda</taxon>
        <taxon>Crustacea</taxon>
        <taxon>Multicrustacea</taxon>
        <taxon>Malacostraca</taxon>
        <taxon>Eumalacostraca</taxon>
        <taxon>Eucarida</taxon>
        <taxon>Decapoda</taxon>
        <taxon>Pleocyemata</taxon>
        <taxon>Brachyura</taxon>
        <taxon>Eubrachyura</taxon>
        <taxon>Portunoidea</taxon>
        <taxon>Portunidae</taxon>
        <taxon>Portuninae</taxon>
        <taxon>Portunus</taxon>
    </lineage>
</organism>
<evidence type="ECO:0000313" key="1">
    <source>
        <dbReference type="EMBL" id="MPC50232.1"/>
    </source>
</evidence>
<sequence>MLSPIPVPLCPSQSISARLQRRSGEYAWLPPSRATSPRPVKARTVVSRGSRIKGKAEARTELLDAAQICQTSSGFPFSQIQCHLSYYSVYVFLICVP</sequence>
<comment type="caution">
    <text evidence="1">The sequence shown here is derived from an EMBL/GenBank/DDBJ whole genome shotgun (WGS) entry which is preliminary data.</text>
</comment>
<proteinExistence type="predicted"/>
<gene>
    <name evidence="1" type="ORF">E2C01_044056</name>
</gene>
<protein>
    <submittedName>
        <fullName evidence="1">Uncharacterized protein</fullName>
    </submittedName>
</protein>
<reference evidence="1 2" key="1">
    <citation type="submission" date="2019-05" db="EMBL/GenBank/DDBJ databases">
        <title>Another draft genome of Portunus trituberculatus and its Hox gene families provides insights of decapod evolution.</title>
        <authorList>
            <person name="Jeong J.-H."/>
            <person name="Song I."/>
            <person name="Kim S."/>
            <person name="Choi T."/>
            <person name="Kim D."/>
            <person name="Ryu S."/>
            <person name="Kim W."/>
        </authorList>
    </citation>
    <scope>NUCLEOTIDE SEQUENCE [LARGE SCALE GENOMIC DNA]</scope>
    <source>
        <tissue evidence="1">Muscle</tissue>
    </source>
</reference>
<dbReference type="Proteomes" id="UP000324222">
    <property type="component" value="Unassembled WGS sequence"/>
</dbReference>
<evidence type="ECO:0000313" key="2">
    <source>
        <dbReference type="Proteomes" id="UP000324222"/>
    </source>
</evidence>